<evidence type="ECO:0000256" key="9">
    <source>
        <dbReference type="ARBA" id="ARBA00022643"/>
    </source>
</evidence>
<evidence type="ECO:0000256" key="7">
    <source>
        <dbReference type="ARBA" id="ARBA00022576"/>
    </source>
</evidence>
<gene>
    <name evidence="19" type="ORF">EW146_g3234</name>
</gene>
<dbReference type="Gene3D" id="2.40.30.30">
    <property type="entry name" value="Riboflavin kinase-like"/>
    <property type="match status" value="1"/>
</dbReference>
<dbReference type="SMART" id="SM00904">
    <property type="entry name" value="Flavokinase"/>
    <property type="match status" value="1"/>
</dbReference>
<feature type="region of interest" description="Disordered" evidence="16">
    <location>
        <begin position="401"/>
        <end position="458"/>
    </location>
</feature>
<feature type="domain" description="CWF21" evidence="18">
    <location>
        <begin position="314"/>
        <end position="359"/>
    </location>
</feature>
<dbReference type="CDD" id="cd00610">
    <property type="entry name" value="OAT_like"/>
    <property type="match status" value="1"/>
</dbReference>
<evidence type="ECO:0000256" key="6">
    <source>
        <dbReference type="ARBA" id="ARBA00012105"/>
    </source>
</evidence>
<evidence type="ECO:0000256" key="1">
    <source>
        <dbReference type="ARBA" id="ARBA00001933"/>
    </source>
</evidence>
<dbReference type="GO" id="GO:0005524">
    <property type="term" value="F:ATP binding"/>
    <property type="evidence" value="ECO:0007669"/>
    <property type="project" value="UniProtKB-KW"/>
</dbReference>
<feature type="coiled-coil region" evidence="15">
    <location>
        <begin position="319"/>
        <end position="353"/>
    </location>
</feature>
<dbReference type="Gene3D" id="3.40.640.10">
    <property type="entry name" value="Type I PLP-dependent aspartate aminotransferase-like (Major domain)"/>
    <property type="match status" value="1"/>
</dbReference>
<evidence type="ECO:0000259" key="17">
    <source>
        <dbReference type="SMART" id="SM00904"/>
    </source>
</evidence>
<name>A0A4S4LY54_9AGAM</name>
<comment type="cofactor">
    <cofactor evidence="1">
        <name>pyridoxal 5'-phosphate</name>
        <dbReference type="ChEBI" id="CHEBI:597326"/>
    </cofactor>
</comment>
<dbReference type="SUPFAM" id="SSF53383">
    <property type="entry name" value="PLP-dependent transferases"/>
    <property type="match status" value="1"/>
</dbReference>
<evidence type="ECO:0000256" key="4">
    <source>
        <dbReference type="ARBA" id="ARBA00008954"/>
    </source>
</evidence>
<dbReference type="GO" id="GO:0030170">
    <property type="term" value="F:pyridoxal phosphate binding"/>
    <property type="evidence" value="ECO:0007669"/>
    <property type="project" value="InterPro"/>
</dbReference>
<feature type="compositionally biased region" description="Basic and acidic residues" evidence="16">
    <location>
        <begin position="17"/>
        <end position="26"/>
    </location>
</feature>
<comment type="similarity">
    <text evidence="4">Belongs to the class-III pyridoxal-phosphate-dependent aminotransferase family.</text>
</comment>
<dbReference type="GO" id="GO:0009398">
    <property type="term" value="P:FMN biosynthetic process"/>
    <property type="evidence" value="ECO:0007669"/>
    <property type="project" value="UniProtKB-UniPathway"/>
</dbReference>
<dbReference type="InterPro" id="IPR005814">
    <property type="entry name" value="Aminotrans_3"/>
</dbReference>
<evidence type="ECO:0000256" key="5">
    <source>
        <dbReference type="ARBA" id="ARBA00010108"/>
    </source>
</evidence>
<keyword evidence="9" id="KW-0288">FMN</keyword>
<keyword evidence="20" id="KW-1185">Reference proteome</keyword>
<dbReference type="PANTHER" id="PTHR11986:SF79">
    <property type="entry name" value="ACETYLORNITHINE AMINOTRANSFERASE, MITOCHONDRIAL"/>
    <property type="match status" value="1"/>
</dbReference>
<organism evidence="19 20">
    <name type="scientific">Bondarzewia mesenterica</name>
    <dbReference type="NCBI Taxonomy" id="1095465"/>
    <lineage>
        <taxon>Eukaryota</taxon>
        <taxon>Fungi</taxon>
        <taxon>Dikarya</taxon>
        <taxon>Basidiomycota</taxon>
        <taxon>Agaricomycotina</taxon>
        <taxon>Agaricomycetes</taxon>
        <taxon>Russulales</taxon>
        <taxon>Bondarzewiaceae</taxon>
        <taxon>Bondarzewia</taxon>
    </lineage>
</organism>
<dbReference type="InterPro" id="IPR050103">
    <property type="entry name" value="Class-III_PLP-dep_AT"/>
</dbReference>
<dbReference type="InterPro" id="IPR015424">
    <property type="entry name" value="PyrdxlP-dep_Trfase"/>
</dbReference>
<keyword evidence="7" id="KW-0032">Aminotransferase</keyword>
<evidence type="ECO:0000313" key="19">
    <source>
        <dbReference type="EMBL" id="THH17606.1"/>
    </source>
</evidence>
<comment type="similarity">
    <text evidence="5">Belongs to the flavokinase family.</text>
</comment>
<keyword evidence="13" id="KW-0663">Pyridoxal phosphate</keyword>
<dbReference type="InterPro" id="IPR015422">
    <property type="entry name" value="PyrdxlP-dep_Trfase_small"/>
</dbReference>
<dbReference type="EC" id="2.7.1.26" evidence="6"/>
<dbReference type="GO" id="GO:0005759">
    <property type="term" value="C:mitochondrial matrix"/>
    <property type="evidence" value="ECO:0007669"/>
    <property type="project" value="TreeGrafter"/>
</dbReference>
<evidence type="ECO:0000256" key="12">
    <source>
        <dbReference type="ARBA" id="ARBA00022840"/>
    </source>
</evidence>
<keyword evidence="8" id="KW-0285">Flavoprotein</keyword>
<dbReference type="SUPFAM" id="SSF82114">
    <property type="entry name" value="Riboflavin kinase-like"/>
    <property type="match status" value="1"/>
</dbReference>
<feature type="domain" description="Riboflavin kinase" evidence="17">
    <location>
        <begin position="42"/>
        <end position="184"/>
    </location>
</feature>
<protein>
    <recommendedName>
        <fullName evidence="6">riboflavin kinase</fullName>
        <ecNumber evidence="6">2.7.1.26</ecNumber>
    </recommendedName>
    <alternativeName>
        <fullName evidence="14">Flavin mononucleotide kinase 1</fullName>
    </alternativeName>
</protein>
<dbReference type="AlphaFoldDB" id="A0A4S4LY54"/>
<comment type="function">
    <text evidence="2">Catalyzes the phosphorylation of riboflavin (vitamin B2) to form flavin mononucleotide (FMN) coenzyme.</text>
</comment>
<evidence type="ECO:0000256" key="3">
    <source>
        <dbReference type="ARBA" id="ARBA00005201"/>
    </source>
</evidence>
<reference evidence="19 20" key="1">
    <citation type="submission" date="2019-02" db="EMBL/GenBank/DDBJ databases">
        <title>Genome sequencing of the rare red list fungi Bondarzewia mesenterica.</title>
        <authorList>
            <person name="Buettner E."/>
            <person name="Kellner H."/>
        </authorList>
    </citation>
    <scope>NUCLEOTIDE SEQUENCE [LARGE SCALE GENOMIC DNA]</scope>
    <source>
        <strain evidence="19 20">DSM 108281</strain>
    </source>
</reference>
<evidence type="ECO:0000259" key="18">
    <source>
        <dbReference type="SMART" id="SM01115"/>
    </source>
</evidence>
<dbReference type="GO" id="GO:0042802">
    <property type="term" value="F:identical protein binding"/>
    <property type="evidence" value="ECO:0007669"/>
    <property type="project" value="TreeGrafter"/>
</dbReference>
<evidence type="ECO:0000256" key="14">
    <source>
        <dbReference type="ARBA" id="ARBA00029960"/>
    </source>
</evidence>
<evidence type="ECO:0000256" key="13">
    <source>
        <dbReference type="ARBA" id="ARBA00022898"/>
    </source>
</evidence>
<evidence type="ECO:0000256" key="15">
    <source>
        <dbReference type="SAM" id="Coils"/>
    </source>
</evidence>
<dbReference type="GO" id="GO:0005634">
    <property type="term" value="C:nucleus"/>
    <property type="evidence" value="ECO:0007669"/>
    <property type="project" value="UniProtKB-ARBA"/>
</dbReference>
<dbReference type="FunFam" id="3.40.640.10:FF:000004">
    <property type="entry name" value="Acetylornithine aminotransferase"/>
    <property type="match status" value="1"/>
</dbReference>
<dbReference type="InterPro" id="IPR049704">
    <property type="entry name" value="Aminotrans_3_PPA_site"/>
</dbReference>
<evidence type="ECO:0000256" key="2">
    <source>
        <dbReference type="ARBA" id="ARBA00003572"/>
    </source>
</evidence>
<proteinExistence type="inferred from homology"/>
<dbReference type="GO" id="GO:0009231">
    <property type="term" value="P:riboflavin biosynthetic process"/>
    <property type="evidence" value="ECO:0007669"/>
    <property type="project" value="InterPro"/>
</dbReference>
<keyword evidence="11" id="KW-0547">Nucleotide-binding</keyword>
<feature type="region of interest" description="Disordered" evidence="16">
    <location>
        <begin position="1"/>
        <end position="26"/>
    </location>
</feature>
<dbReference type="Pfam" id="PF01687">
    <property type="entry name" value="Flavokinase"/>
    <property type="match status" value="1"/>
</dbReference>
<dbReference type="OrthoDB" id="10260828at2759"/>
<dbReference type="PROSITE" id="PS00600">
    <property type="entry name" value="AA_TRANSFER_CLASS_3"/>
    <property type="match status" value="1"/>
</dbReference>
<keyword evidence="15" id="KW-0175">Coiled coil</keyword>
<dbReference type="GO" id="GO:0008483">
    <property type="term" value="F:transaminase activity"/>
    <property type="evidence" value="ECO:0007669"/>
    <property type="project" value="UniProtKB-KW"/>
</dbReference>
<evidence type="ECO:0000256" key="10">
    <source>
        <dbReference type="ARBA" id="ARBA00022679"/>
    </source>
</evidence>
<dbReference type="Gene3D" id="3.90.1150.10">
    <property type="entry name" value="Aspartate Aminotransferase, domain 1"/>
    <property type="match status" value="1"/>
</dbReference>
<dbReference type="PANTHER" id="PTHR11986">
    <property type="entry name" value="AMINOTRANSFERASE CLASS III"/>
    <property type="match status" value="1"/>
</dbReference>
<evidence type="ECO:0000313" key="20">
    <source>
        <dbReference type="Proteomes" id="UP000310158"/>
    </source>
</evidence>
<dbReference type="InterPro" id="IPR015421">
    <property type="entry name" value="PyrdxlP-dep_Trfase_major"/>
</dbReference>
<sequence length="1171" mass="129895">MSTEVTPIAKAAQALPERPDAPLRTESFRKARPAIVGPESPEPPFPIHLSGAVQRGFGRGGKDLGCPTANLPDGSVTSMSSVCKTGVYYGYAQVSRTKDGHDELANSDSKVYPMVMSLGWNPFYKNERLTAEIHLMHDYKSDFYGHEMRALVLGYIRPELDYTSREALIEDIEIDKRVALKSLARPAYEAFALDPHFRLSKFGPVRPSADVFALTDFLAGLKVERNNIEAFHDIETACIIQWQIRSFQRSLHPQHNLASIMYNGIGLTTPRGSGTNGYVVRSLSTLRVRETPADRASAWDAAPPKHREPDQAILEHERKRKVEIKCLELQLELEEKEIDEEESERQVTALRERLLLTMAALKKMELTKMASALGTRTDYTEGDAFDKEKQEEARIKRLAEREEREGRREEERKRFTEQKEKWEQERKEKDRLRRREEDRRRREREEMGRARDGDDDGKHLEATATVAAGVLLVADHLVGHPRTIILADAAPLPVLLPHLLAIAVSTHVLLLRVAAAVIRALARLLISVALLPSLHTVVAELYHAHGLLQRHPAPVMNAVHRLHILLVVEGPCHAHRRGTHTRLCRPVTCPEMHGVMLMTGIGRTGHLAMTQGRGRRHQGVGDRIRLLKETGYKCLWYEIGSGRKCTVHPVDMLYIIRLALAELLPKLGLPLSTSFTARNYQTTLEHRVTCTEFLGTFPSSRLLIMIRSASRVARLPRSRLTLLRYTSSAAQGISSESSSKPIPILASEPNTNYSASTHPVPHPALAARTQQLLKLADEYILPVYARPPIVLEKGKGSWVWDIEGRKYLDFAAGIAVNALGHADEGVAETLYKQASKLLHASNAYHNEHAAPLAELIVTLTQREGGLGYPTEANEGALKIARKVGKERGGDKKVEIVCFEQSFHGRSLGALSITANRKYQDPFVPLLPAVRVGKLNVLDNLHELIGDKTCGVVLEPIQGEGGVNPAQVDWVREVVKRAREVGAVVIFDEIQCGLYRTGTLWAHSPWPFECHPDIVTMAKPLANGYPIGAVLMRDAVAEVMTIGTHGTTFGGSPLACALGHHVLSRLSEQAFVSHMMETSAYLIGRLSQLSGWFPELIGPTVRGRGLILGLEFKREGDPGRLIELARERGLLLLTAGKDCVRLVPSLNVARDEVAFAVDVIESCLALMGNSGA</sequence>
<evidence type="ECO:0000256" key="11">
    <source>
        <dbReference type="ARBA" id="ARBA00022741"/>
    </source>
</evidence>
<comment type="pathway">
    <text evidence="3">Cofactor biosynthesis; FMN biosynthesis; FMN from riboflavin (ATP route): step 1/1.</text>
</comment>
<dbReference type="Proteomes" id="UP000310158">
    <property type="component" value="Unassembled WGS sequence"/>
</dbReference>
<keyword evidence="12" id="KW-0067">ATP-binding</keyword>
<dbReference type="EMBL" id="SGPL01000104">
    <property type="protein sequence ID" value="THH17606.1"/>
    <property type="molecule type" value="Genomic_DNA"/>
</dbReference>
<dbReference type="Pfam" id="PF00202">
    <property type="entry name" value="Aminotran_3"/>
    <property type="match status" value="1"/>
</dbReference>
<evidence type="ECO:0000256" key="8">
    <source>
        <dbReference type="ARBA" id="ARBA00022630"/>
    </source>
</evidence>
<evidence type="ECO:0000256" key="16">
    <source>
        <dbReference type="SAM" id="MobiDB-lite"/>
    </source>
</evidence>
<dbReference type="SMART" id="SM01115">
    <property type="entry name" value="cwf21"/>
    <property type="match status" value="1"/>
</dbReference>
<dbReference type="UniPathway" id="UPA00276">
    <property type="reaction ID" value="UER00406"/>
</dbReference>
<accession>A0A4S4LY54</accession>
<comment type="caution">
    <text evidence="19">The sequence shown here is derived from an EMBL/GenBank/DDBJ whole genome shotgun (WGS) entry which is preliminary data.</text>
</comment>
<dbReference type="InterPro" id="IPR023465">
    <property type="entry name" value="Riboflavin_kinase_dom_sf"/>
</dbReference>
<dbReference type="InterPro" id="IPR013170">
    <property type="entry name" value="mRNA_splic_Cwf21_dom"/>
</dbReference>
<dbReference type="InterPro" id="IPR015865">
    <property type="entry name" value="Riboflavin_kinase_bac/euk"/>
</dbReference>
<keyword evidence="10" id="KW-0808">Transferase</keyword>
<dbReference type="Pfam" id="PF08312">
    <property type="entry name" value="cwf21"/>
    <property type="match status" value="1"/>
</dbReference>
<dbReference type="GO" id="GO:0008531">
    <property type="term" value="F:riboflavin kinase activity"/>
    <property type="evidence" value="ECO:0007669"/>
    <property type="project" value="UniProtKB-EC"/>
</dbReference>